<evidence type="ECO:0000313" key="13">
    <source>
        <dbReference type="Proteomes" id="UP000689195"/>
    </source>
</evidence>
<dbReference type="PANTHER" id="PTHR46065">
    <property type="entry name" value="E3 UBIQUITIN-PROTEIN LIGASE MARCH 2/3 FAMILY MEMBER"/>
    <property type="match status" value="1"/>
</dbReference>
<comment type="caution">
    <text evidence="12">The sequence shown here is derived from an EMBL/GenBank/DDBJ whole genome shotgun (WGS) entry which is preliminary data.</text>
</comment>
<comment type="subcellular location">
    <subcellularLocation>
        <location evidence="1">Membrane</location>
    </subcellularLocation>
</comment>
<protein>
    <recommendedName>
        <fullName evidence="11">RING-CH-type domain-containing protein</fullName>
    </recommendedName>
</protein>
<dbReference type="InterPro" id="IPR011016">
    <property type="entry name" value="Znf_RING-CH"/>
</dbReference>
<evidence type="ECO:0000256" key="7">
    <source>
        <dbReference type="ARBA" id="ARBA00022833"/>
    </source>
</evidence>
<dbReference type="Pfam" id="PF12906">
    <property type="entry name" value="RINGv"/>
    <property type="match status" value="1"/>
</dbReference>
<evidence type="ECO:0000256" key="10">
    <source>
        <dbReference type="SAM" id="Phobius"/>
    </source>
</evidence>
<evidence type="ECO:0000256" key="1">
    <source>
        <dbReference type="ARBA" id="ARBA00004370"/>
    </source>
</evidence>
<evidence type="ECO:0000256" key="9">
    <source>
        <dbReference type="ARBA" id="ARBA00023136"/>
    </source>
</evidence>
<dbReference type="GO" id="GO:0008270">
    <property type="term" value="F:zinc ion binding"/>
    <property type="evidence" value="ECO:0007669"/>
    <property type="project" value="UniProtKB-KW"/>
</dbReference>
<dbReference type="CDD" id="cd16495">
    <property type="entry name" value="RING_CH-C4HC3_MARCH"/>
    <property type="match status" value="1"/>
</dbReference>
<feature type="transmembrane region" description="Helical" evidence="10">
    <location>
        <begin position="174"/>
        <end position="195"/>
    </location>
</feature>
<keyword evidence="2" id="KW-0808">Transferase</keyword>
<evidence type="ECO:0000256" key="6">
    <source>
        <dbReference type="ARBA" id="ARBA00022786"/>
    </source>
</evidence>
<evidence type="ECO:0000256" key="5">
    <source>
        <dbReference type="ARBA" id="ARBA00022771"/>
    </source>
</evidence>
<dbReference type="AlphaFoldDB" id="A0A8S1T2Q9"/>
<organism evidence="12 13">
    <name type="scientific">Paramecium pentaurelia</name>
    <dbReference type="NCBI Taxonomy" id="43138"/>
    <lineage>
        <taxon>Eukaryota</taxon>
        <taxon>Sar</taxon>
        <taxon>Alveolata</taxon>
        <taxon>Ciliophora</taxon>
        <taxon>Intramacronucleata</taxon>
        <taxon>Oligohymenophorea</taxon>
        <taxon>Peniculida</taxon>
        <taxon>Parameciidae</taxon>
        <taxon>Paramecium</taxon>
    </lineage>
</organism>
<dbReference type="Proteomes" id="UP000689195">
    <property type="component" value="Unassembled WGS sequence"/>
</dbReference>
<keyword evidence="6" id="KW-0833">Ubl conjugation pathway</keyword>
<feature type="transmembrane region" description="Helical" evidence="10">
    <location>
        <begin position="207"/>
        <end position="227"/>
    </location>
</feature>
<keyword evidence="8 10" id="KW-1133">Transmembrane helix</keyword>
<keyword evidence="9 10" id="KW-0472">Membrane</keyword>
<keyword evidence="13" id="KW-1185">Reference proteome</keyword>
<keyword evidence="7" id="KW-0862">Zinc</keyword>
<dbReference type="SMART" id="SM00744">
    <property type="entry name" value="RINGv"/>
    <property type="match status" value="1"/>
</dbReference>
<evidence type="ECO:0000256" key="2">
    <source>
        <dbReference type="ARBA" id="ARBA00022679"/>
    </source>
</evidence>
<dbReference type="PROSITE" id="PS51292">
    <property type="entry name" value="ZF_RING_CH"/>
    <property type="match status" value="1"/>
</dbReference>
<dbReference type="GO" id="GO:0016020">
    <property type="term" value="C:membrane"/>
    <property type="evidence" value="ECO:0007669"/>
    <property type="project" value="UniProtKB-SubCell"/>
</dbReference>
<evidence type="ECO:0000313" key="12">
    <source>
        <dbReference type="EMBL" id="CAD8146770.1"/>
    </source>
</evidence>
<evidence type="ECO:0000259" key="11">
    <source>
        <dbReference type="PROSITE" id="PS51292"/>
    </source>
</evidence>
<evidence type="ECO:0000256" key="8">
    <source>
        <dbReference type="ARBA" id="ARBA00022989"/>
    </source>
</evidence>
<evidence type="ECO:0000256" key="4">
    <source>
        <dbReference type="ARBA" id="ARBA00022723"/>
    </source>
</evidence>
<dbReference type="OrthoDB" id="412381at2759"/>
<keyword evidence="3 10" id="KW-0812">Transmembrane</keyword>
<keyword evidence="4" id="KW-0479">Metal-binding</keyword>
<dbReference type="GO" id="GO:0016740">
    <property type="term" value="F:transferase activity"/>
    <property type="evidence" value="ECO:0007669"/>
    <property type="project" value="UniProtKB-KW"/>
</dbReference>
<dbReference type="PANTHER" id="PTHR46065:SF3">
    <property type="entry name" value="FI20425P1"/>
    <property type="match status" value="1"/>
</dbReference>
<keyword evidence="5" id="KW-0863">Zinc-finger</keyword>
<proteinExistence type="predicted"/>
<feature type="domain" description="RING-CH-type" evidence="11">
    <location>
        <begin position="85"/>
        <end position="153"/>
    </location>
</feature>
<evidence type="ECO:0000256" key="3">
    <source>
        <dbReference type="ARBA" id="ARBA00022692"/>
    </source>
</evidence>
<reference evidence="12" key="1">
    <citation type="submission" date="2021-01" db="EMBL/GenBank/DDBJ databases">
        <authorList>
            <consortium name="Genoscope - CEA"/>
            <person name="William W."/>
        </authorList>
    </citation>
    <scope>NUCLEOTIDE SEQUENCE</scope>
</reference>
<gene>
    <name evidence="12" type="ORF">PPENT_87.1.T0160043</name>
</gene>
<name>A0A8S1T2Q9_9CILI</name>
<dbReference type="EMBL" id="CAJJDO010000016">
    <property type="protein sequence ID" value="CAD8146770.1"/>
    <property type="molecule type" value="Genomic_DNA"/>
</dbReference>
<accession>A0A8S1T2Q9</accession>
<sequence length="306" mass="35568">MTDIQQTTEIRLTTQSPNRSYNPMNTSIQFIPDLTQENLTEQVPYSQQETIKKGILKTFYYEDLKRKKIIGCNIYVNKMNEQQLQLSKRGRQCRICMAEEETSRFISPCTCKGTLMFVHEECLKLWILQKNCIEEVFKEKVKCELCSYRFRMRMQIVNRIDLKRFSQVPSHQKICWLIYLLLIIALISGFVALYMEYQLSNIGADAAMTLMIILSLILFVYFLASILTSLQLEMIENWTLCSYRPRRDTKQGSIFQLQSNMGNSVSGSNSAERRRINQLQTCPPQIASFQVIQINPLISSVNLSGQ</sequence>